<dbReference type="SUPFAM" id="SSF81631">
    <property type="entry name" value="PAP/OAS1 substrate-binding domain"/>
    <property type="match status" value="1"/>
</dbReference>
<keyword evidence="1" id="KW-0863">Zinc-finger</keyword>
<evidence type="ECO:0000259" key="3">
    <source>
        <dbReference type="PROSITE" id="PS50158"/>
    </source>
</evidence>
<dbReference type="PROSITE" id="PS50158">
    <property type="entry name" value="ZF_CCHC"/>
    <property type="match status" value="1"/>
</dbReference>
<feature type="compositionally biased region" description="Polar residues" evidence="2">
    <location>
        <begin position="24"/>
        <end position="43"/>
    </location>
</feature>
<dbReference type="Gene3D" id="3.30.460.10">
    <property type="entry name" value="Beta Polymerase, domain 2"/>
    <property type="match status" value="1"/>
</dbReference>
<dbReference type="SMART" id="SM00343">
    <property type="entry name" value="ZnF_C2HC"/>
    <property type="match status" value="3"/>
</dbReference>
<dbReference type="GO" id="GO:0016779">
    <property type="term" value="F:nucleotidyltransferase activity"/>
    <property type="evidence" value="ECO:0007669"/>
    <property type="project" value="TreeGrafter"/>
</dbReference>
<reference evidence="5" key="1">
    <citation type="submission" date="2022-11" db="UniProtKB">
        <authorList>
            <consortium name="WormBaseParasite"/>
        </authorList>
    </citation>
    <scope>IDENTIFICATION</scope>
</reference>
<dbReference type="Proteomes" id="UP000887574">
    <property type="component" value="Unplaced"/>
</dbReference>
<dbReference type="InterPro" id="IPR036875">
    <property type="entry name" value="Znf_CCHC_sf"/>
</dbReference>
<keyword evidence="1" id="KW-0479">Metal-binding</keyword>
<evidence type="ECO:0000313" key="4">
    <source>
        <dbReference type="Proteomes" id="UP000887574"/>
    </source>
</evidence>
<dbReference type="SUPFAM" id="SSF57756">
    <property type="entry name" value="Retrovirus zinc finger-like domains"/>
    <property type="match status" value="1"/>
</dbReference>
<evidence type="ECO:0000256" key="1">
    <source>
        <dbReference type="PROSITE-ProRule" id="PRU00047"/>
    </source>
</evidence>
<dbReference type="AlphaFoldDB" id="A0A915EG91"/>
<protein>
    <submittedName>
        <fullName evidence="5">CCHC-type domain-containing protein</fullName>
    </submittedName>
</protein>
<dbReference type="InterPro" id="IPR043519">
    <property type="entry name" value="NT_sf"/>
</dbReference>
<dbReference type="Gene3D" id="4.10.60.10">
    <property type="entry name" value="Zinc finger, CCHC-type"/>
    <property type="match status" value="1"/>
</dbReference>
<evidence type="ECO:0000313" key="5">
    <source>
        <dbReference type="WBParaSite" id="jg6023"/>
    </source>
</evidence>
<dbReference type="PANTHER" id="PTHR12271">
    <property type="entry name" value="POLY A POLYMERASE CID PAP -RELATED"/>
    <property type="match status" value="1"/>
</dbReference>
<sequence length="535" mass="60417">MVVLKLSPRPPNNNFDVMITQSYDTNEDTNTPPMMTSRNSSPEIKSKPMAGISAKMAHEAAMKFWDLKSNLTVRTSERINAWIGHIELQEGDFQTAHSIRTAIQQAARWVKCTSSDGQTSYDSSVKISTHGSVRTGVALFDSDLDFCVITGAVLSISKRNQIPVKIAVVQYLQELRKVLNHAKLPISRVEIHEGVGIIKIHFNGCNFTADITTHAEGLRSTALLRLLYSYYPKAKYLVKFLKTFFDSNGMRNTENVKNRLKSFTIQMLAVYYLIHAGLIKMPTAAQLEFCAKAPVADVDEDLDKWDSSVVGSLSTIRKRVDHLASIPIFVLIYGFFEFYASFDFTERGISLIDEWKKSYGLMTVIDPLVVWKNVGRIQEPVLSEVNSLFRVTRNLIRSFGLASNVDDFLRDVLMVRLPLIYPRKLFGIVIRIRFTNVLAGNNVLRCKYTGHLAKDCPNLNTHQRCYLCKAIDHLYKECPFLPLSVEESQGVLQFCFKCMSEGHVVAECSKRCYDKLGRHGKNLLNSSNTLLVLSS</sequence>
<feature type="region of interest" description="Disordered" evidence="2">
    <location>
        <begin position="24"/>
        <end position="46"/>
    </location>
</feature>
<dbReference type="GO" id="GO:0003676">
    <property type="term" value="F:nucleic acid binding"/>
    <property type="evidence" value="ECO:0007669"/>
    <property type="project" value="InterPro"/>
</dbReference>
<name>A0A915EG91_9BILA</name>
<dbReference type="WBParaSite" id="jg6023">
    <property type="protein sequence ID" value="jg6023"/>
    <property type="gene ID" value="jg6023"/>
</dbReference>
<dbReference type="PANTHER" id="PTHR12271:SF40">
    <property type="entry name" value="POLY(A) RNA POLYMERASE GLD2"/>
    <property type="match status" value="1"/>
</dbReference>
<keyword evidence="1" id="KW-0862">Zinc</keyword>
<keyword evidence="4" id="KW-1185">Reference proteome</keyword>
<dbReference type="SUPFAM" id="SSF81301">
    <property type="entry name" value="Nucleotidyltransferase"/>
    <property type="match status" value="1"/>
</dbReference>
<organism evidence="4 5">
    <name type="scientific">Ditylenchus dipsaci</name>
    <dbReference type="NCBI Taxonomy" id="166011"/>
    <lineage>
        <taxon>Eukaryota</taxon>
        <taxon>Metazoa</taxon>
        <taxon>Ecdysozoa</taxon>
        <taxon>Nematoda</taxon>
        <taxon>Chromadorea</taxon>
        <taxon>Rhabditida</taxon>
        <taxon>Tylenchina</taxon>
        <taxon>Tylenchomorpha</taxon>
        <taxon>Sphaerularioidea</taxon>
        <taxon>Anguinidae</taxon>
        <taxon>Anguininae</taxon>
        <taxon>Ditylenchus</taxon>
    </lineage>
</organism>
<feature type="domain" description="CCHC-type" evidence="3">
    <location>
        <begin position="495"/>
        <end position="510"/>
    </location>
</feature>
<proteinExistence type="predicted"/>
<dbReference type="InterPro" id="IPR001878">
    <property type="entry name" value="Znf_CCHC"/>
</dbReference>
<dbReference type="Gene3D" id="1.10.1410.10">
    <property type="match status" value="1"/>
</dbReference>
<dbReference type="GO" id="GO:0019899">
    <property type="term" value="F:enzyme binding"/>
    <property type="evidence" value="ECO:0007669"/>
    <property type="project" value="UniProtKB-ARBA"/>
</dbReference>
<dbReference type="GO" id="GO:0031123">
    <property type="term" value="P:RNA 3'-end processing"/>
    <property type="evidence" value="ECO:0007669"/>
    <property type="project" value="TreeGrafter"/>
</dbReference>
<accession>A0A915EG91</accession>
<dbReference type="GO" id="GO:0008270">
    <property type="term" value="F:zinc ion binding"/>
    <property type="evidence" value="ECO:0007669"/>
    <property type="project" value="UniProtKB-KW"/>
</dbReference>
<evidence type="ECO:0000256" key="2">
    <source>
        <dbReference type="SAM" id="MobiDB-lite"/>
    </source>
</evidence>